<dbReference type="InterPro" id="IPR041370">
    <property type="entry name" value="Mlase_EEF1AKMT1/ZCCHC4"/>
</dbReference>
<dbReference type="Gene3D" id="3.40.50.150">
    <property type="entry name" value="Vaccinia Virus protein VP39"/>
    <property type="match status" value="1"/>
</dbReference>
<evidence type="ECO:0000313" key="6">
    <source>
        <dbReference type="Proteomes" id="UP000095281"/>
    </source>
</evidence>
<evidence type="ECO:0000313" key="7">
    <source>
        <dbReference type="WBParaSite" id="MhA1_Contig707.frz3.gene20"/>
    </source>
</evidence>
<evidence type="ECO:0000256" key="3">
    <source>
        <dbReference type="ARBA" id="ARBA00022603"/>
    </source>
</evidence>
<keyword evidence="6" id="KW-1185">Reference proteome</keyword>
<dbReference type="InterPro" id="IPR019369">
    <property type="entry name" value="Efm5/EEF1AKMT1"/>
</dbReference>
<dbReference type="Proteomes" id="UP000095281">
    <property type="component" value="Unplaced"/>
</dbReference>
<proteinExistence type="inferred from homology"/>
<reference evidence="7" key="1">
    <citation type="submission" date="2016-11" db="UniProtKB">
        <authorList>
            <consortium name="WormBaseParasite"/>
        </authorList>
    </citation>
    <scope>IDENTIFICATION</scope>
</reference>
<dbReference type="OMA" id="CNFRPEH"/>
<comment type="function">
    <text evidence="5">S-adenosyl-L-methionine-dependent protein-lysine N-methyltransferase that methylates elongation factor 1-alpha.</text>
</comment>
<keyword evidence="2 5" id="KW-0963">Cytoplasm</keyword>
<dbReference type="PANTHER" id="PTHR13200">
    <property type="entry name" value="EEF1A LYSINE METHYLTRANSFERASE 1"/>
    <property type="match status" value="1"/>
</dbReference>
<dbReference type="SUPFAM" id="SSF53335">
    <property type="entry name" value="S-adenosyl-L-methionine-dependent methyltransferases"/>
    <property type="match status" value="1"/>
</dbReference>
<protein>
    <recommendedName>
        <fullName evidence="5">Protein-lysine N-methyltransferase</fullName>
        <ecNumber evidence="5">2.1.1.-</ecNumber>
    </recommendedName>
</protein>
<accession>A0A1I8BVS3</accession>
<dbReference type="GO" id="GO:0003676">
    <property type="term" value="F:nucleic acid binding"/>
    <property type="evidence" value="ECO:0007669"/>
    <property type="project" value="InterPro"/>
</dbReference>
<dbReference type="AlphaFoldDB" id="A0A1I8BVS3"/>
<sequence length="211" mass="24955">MSLETKEDFALSPETLAILNEFIAEKSLEDVDVNISEDWQLSQFWYTSDTSLCIVNECLGLLEGEIPKRIACISCPSLIAHFMKAEQFKQEKIEVKLFEYDKRFQQRYPTSFIHYDYRNPLNIDKYYSEYFDFIIADPPFLSDECFIKVAQTIRILAKPKFKLIFCTGTIMEDLLKRLFNLRRANNFRPEHNNNLANDFSLFLNYESKNIF</sequence>
<evidence type="ECO:0000256" key="4">
    <source>
        <dbReference type="ARBA" id="ARBA00022679"/>
    </source>
</evidence>
<dbReference type="EC" id="2.1.1.-" evidence="5"/>
<evidence type="ECO:0000256" key="1">
    <source>
        <dbReference type="ARBA" id="ARBA00004496"/>
    </source>
</evidence>
<dbReference type="GO" id="GO:0032259">
    <property type="term" value="P:methylation"/>
    <property type="evidence" value="ECO:0007669"/>
    <property type="project" value="UniProtKB-KW"/>
</dbReference>
<dbReference type="HAMAP" id="MF_03187">
    <property type="entry name" value="Methyltr_EFM5"/>
    <property type="match status" value="1"/>
</dbReference>
<keyword evidence="4 5" id="KW-0808">Transferase</keyword>
<dbReference type="Pfam" id="PF10237">
    <property type="entry name" value="N6-adenineMlase"/>
    <property type="match status" value="1"/>
</dbReference>
<evidence type="ECO:0000256" key="5">
    <source>
        <dbReference type="HAMAP-Rule" id="MF_03187"/>
    </source>
</evidence>
<comment type="subcellular location">
    <subcellularLocation>
        <location evidence="1 5">Cytoplasm</location>
    </subcellularLocation>
</comment>
<organism evidence="6 7">
    <name type="scientific">Meloidogyne hapla</name>
    <name type="common">Root-knot nematode worm</name>
    <dbReference type="NCBI Taxonomy" id="6305"/>
    <lineage>
        <taxon>Eukaryota</taxon>
        <taxon>Metazoa</taxon>
        <taxon>Ecdysozoa</taxon>
        <taxon>Nematoda</taxon>
        <taxon>Chromadorea</taxon>
        <taxon>Rhabditida</taxon>
        <taxon>Tylenchina</taxon>
        <taxon>Tylenchomorpha</taxon>
        <taxon>Tylenchoidea</taxon>
        <taxon>Meloidogynidae</taxon>
        <taxon>Meloidogyninae</taxon>
        <taxon>Meloidogyne</taxon>
    </lineage>
</organism>
<name>A0A1I8BVS3_MELHA</name>
<dbReference type="PANTHER" id="PTHR13200:SF0">
    <property type="entry name" value="EEF1A LYSINE METHYLTRANSFERASE 1"/>
    <property type="match status" value="1"/>
</dbReference>
<dbReference type="GO" id="GO:0016279">
    <property type="term" value="F:protein-lysine N-methyltransferase activity"/>
    <property type="evidence" value="ECO:0007669"/>
    <property type="project" value="UniProtKB-UniRule"/>
</dbReference>
<dbReference type="WBParaSite" id="MhA1_Contig707.frz3.gene20">
    <property type="protein sequence ID" value="MhA1_Contig707.frz3.gene20"/>
    <property type="gene ID" value="MhA1_Contig707.frz3.gene20"/>
</dbReference>
<dbReference type="PROSITE" id="PS00092">
    <property type="entry name" value="N6_MTASE"/>
    <property type="match status" value="1"/>
</dbReference>
<evidence type="ECO:0000256" key="2">
    <source>
        <dbReference type="ARBA" id="ARBA00022490"/>
    </source>
</evidence>
<dbReference type="InterPro" id="IPR002052">
    <property type="entry name" value="DNA_methylase_N6_adenine_CS"/>
</dbReference>
<comment type="similarity">
    <text evidence="5">Belongs to the class I-like SAM-binding methyltransferase superfamily. EFM5 family.</text>
</comment>
<dbReference type="GO" id="GO:0005737">
    <property type="term" value="C:cytoplasm"/>
    <property type="evidence" value="ECO:0007669"/>
    <property type="project" value="UniProtKB-SubCell"/>
</dbReference>
<dbReference type="InterPro" id="IPR029063">
    <property type="entry name" value="SAM-dependent_MTases_sf"/>
</dbReference>
<keyword evidence="3 5" id="KW-0489">Methyltransferase</keyword>